<name>A0A6J3LU39_9PEZI</name>
<reference evidence="3" key="2">
    <citation type="submission" date="2020-04" db="EMBL/GenBank/DDBJ databases">
        <authorList>
            <consortium name="NCBI Genome Project"/>
        </authorList>
    </citation>
    <scope>NUCLEOTIDE SEQUENCE</scope>
    <source>
        <strain evidence="3">CBS 342.82</strain>
    </source>
</reference>
<sequence>MSPASFYSVLFASLPLVLAGAHIPSTGGSVSVSISIGLDAGASPAPYPTNKQCVRDRCARQVADGLRQYQAPARSSDCAALFKTVTVTPAAVTVTVGTTPSPKSTTVTTSVSTAVVTDATVTATTTETVTNTVTTVTTSSATATQLDQTTATFTTTSTTTVSNPTITAAFGKRGEAKVPQWACDCPDTARLSSACACAGFAPRTVTAAVPTVYLTVAVATPTTTVNVVGQTTVGATTTTTTGVEATAIATATSVIQVTTTTTSLQTFSTTSTTIATVGAAPSGTVGYCADGTVVDGRSTGRTGAASAIRPFRIEGEFETLYEGFILSGPQNITTPSGGTHLCDGTNNNANPAPVVTGTDQINDAGTLCGFDFDGTYSNQFQDFFITRIGPSAQTSTRFWGILDNLVFTPTGGCQYGAYPGSSILWAYDAFAPNRVFLQVAPGALTLTAGESTVFTVLAVNPNSGNAIPANGASFNGQLSDASGNVQFTAPTTPGTYRYKATRDNSIRSAAVVVTVTA</sequence>
<accession>A0A6J3LU39</accession>
<dbReference type="Proteomes" id="UP000504637">
    <property type="component" value="Unplaced"/>
</dbReference>
<keyword evidence="1" id="KW-0732">Signal</keyword>
<reference evidence="3" key="3">
    <citation type="submission" date="2025-08" db="UniProtKB">
        <authorList>
            <consortium name="RefSeq"/>
        </authorList>
    </citation>
    <scope>IDENTIFICATION</scope>
    <source>
        <strain evidence="3">CBS 342.82</strain>
    </source>
</reference>
<evidence type="ECO:0000313" key="3">
    <source>
        <dbReference type="RefSeq" id="XP_033456342.1"/>
    </source>
</evidence>
<gene>
    <name evidence="3" type="ORF">K489DRAFT_434614</name>
</gene>
<reference evidence="3" key="1">
    <citation type="submission" date="2020-01" db="EMBL/GenBank/DDBJ databases">
        <authorList>
            <consortium name="DOE Joint Genome Institute"/>
            <person name="Haridas S."/>
            <person name="Albert R."/>
            <person name="Binder M."/>
            <person name="Bloem J."/>
            <person name="Labutti K."/>
            <person name="Salamov A."/>
            <person name="Andreopoulos B."/>
            <person name="Baker S.E."/>
            <person name="Barry K."/>
            <person name="Bills G."/>
            <person name="Bluhm B.H."/>
            <person name="Cannon C."/>
            <person name="Castanera R."/>
            <person name="Culley D.E."/>
            <person name="Daum C."/>
            <person name="Ezra D."/>
            <person name="Gonzalez J.B."/>
            <person name="Henrissat B."/>
            <person name="Kuo A."/>
            <person name="Liang C."/>
            <person name="Lipzen A."/>
            <person name="Lutzoni F."/>
            <person name="Magnuson J."/>
            <person name="Mondo S."/>
            <person name="Nolan M."/>
            <person name="Ohm R."/>
            <person name="Pangilinan J."/>
            <person name="Park H.-J."/>
            <person name="Ramirez L."/>
            <person name="Alfaro M."/>
            <person name="Sun H."/>
            <person name="Tritt A."/>
            <person name="Yoshinaga Y."/>
            <person name="Zwiers L.-H."/>
            <person name="Turgeon B.G."/>
            <person name="Goodwin S.B."/>
            <person name="Spatafora J.W."/>
            <person name="Crous P.W."/>
            <person name="Grigoriev I.V."/>
        </authorList>
    </citation>
    <scope>NUCLEOTIDE SEQUENCE</scope>
    <source>
        <strain evidence="3">CBS 342.82</strain>
    </source>
</reference>
<keyword evidence="2" id="KW-1185">Reference proteome</keyword>
<proteinExistence type="predicted"/>
<protein>
    <submittedName>
        <fullName evidence="3">Uncharacterized protein</fullName>
    </submittedName>
</protein>
<feature type="chain" id="PRO_5026719794" evidence="1">
    <location>
        <begin position="20"/>
        <end position="517"/>
    </location>
</feature>
<feature type="signal peptide" evidence="1">
    <location>
        <begin position="1"/>
        <end position="19"/>
    </location>
</feature>
<organism evidence="3">
    <name type="scientific">Dissoconium aciculare CBS 342.82</name>
    <dbReference type="NCBI Taxonomy" id="1314786"/>
    <lineage>
        <taxon>Eukaryota</taxon>
        <taxon>Fungi</taxon>
        <taxon>Dikarya</taxon>
        <taxon>Ascomycota</taxon>
        <taxon>Pezizomycotina</taxon>
        <taxon>Dothideomycetes</taxon>
        <taxon>Dothideomycetidae</taxon>
        <taxon>Mycosphaerellales</taxon>
        <taxon>Dissoconiaceae</taxon>
        <taxon>Dissoconium</taxon>
    </lineage>
</organism>
<evidence type="ECO:0000256" key="1">
    <source>
        <dbReference type="SAM" id="SignalP"/>
    </source>
</evidence>
<dbReference type="OrthoDB" id="10007757at2759"/>
<dbReference type="RefSeq" id="XP_033456342.1">
    <property type="nucleotide sequence ID" value="XM_033608563.1"/>
</dbReference>
<evidence type="ECO:0000313" key="2">
    <source>
        <dbReference type="Proteomes" id="UP000504637"/>
    </source>
</evidence>
<dbReference type="AlphaFoldDB" id="A0A6J3LU39"/>
<dbReference type="GeneID" id="54366363"/>